<gene>
    <name evidence="2" type="ORF">OP10G_2708</name>
</gene>
<dbReference type="InterPro" id="IPR019734">
    <property type="entry name" value="TPR_rpt"/>
</dbReference>
<dbReference type="Pfam" id="PF03704">
    <property type="entry name" value="BTAD"/>
    <property type="match status" value="1"/>
</dbReference>
<dbReference type="GO" id="GO:0006355">
    <property type="term" value="P:regulation of DNA-templated transcription"/>
    <property type="evidence" value="ECO:0007669"/>
    <property type="project" value="InterPro"/>
</dbReference>
<dbReference type="InterPro" id="IPR058852">
    <property type="entry name" value="HTH_77"/>
</dbReference>
<dbReference type="PANTHER" id="PTHR47691:SF3">
    <property type="entry name" value="HTH-TYPE TRANSCRIPTIONAL REGULATOR RV0890C-RELATED"/>
    <property type="match status" value="1"/>
</dbReference>
<dbReference type="InterPro" id="IPR011990">
    <property type="entry name" value="TPR-like_helical_dom_sf"/>
</dbReference>
<dbReference type="SUPFAM" id="SSF52540">
    <property type="entry name" value="P-loop containing nucleoside triphosphate hydrolases"/>
    <property type="match status" value="1"/>
</dbReference>
<dbReference type="SMART" id="SM00028">
    <property type="entry name" value="TPR"/>
    <property type="match status" value="3"/>
</dbReference>
<evidence type="ECO:0000313" key="3">
    <source>
        <dbReference type="Proteomes" id="UP000027982"/>
    </source>
</evidence>
<proteinExistence type="predicted"/>
<keyword evidence="3" id="KW-1185">Reference proteome</keyword>
<dbReference type="RefSeq" id="WP_025225379.1">
    <property type="nucleotide sequence ID" value="NZ_CP007139.1"/>
</dbReference>
<sequence>MTENEEGGRLNLRLFGPFSATVDGVPIRKLRTQKGRWLLALLALREGRPIERGWIAATLWPDNDPSAALYSLRRCLTDLRDALGPAAKVIVSPTPSTLQIVAGGIDCDVSDFDAGLRKHSEEGYRSAIAIHTQALIPECSDEWIFAERETRAAGLRDAFHALAELSPGDRLTLYARLLSTDPFDSKAVLGLVSALAAAGAKDEARRTYREYVRRMQHELQLEPTPKVAARIEAILGSVAQDASSPNNAPKFSGEFVGRVVETEAIVRALRHHSVVTLTGPGGVGKTRLASHSAERLAREFPDGVWFVHLAEVRALDGVPAAIANALRAIDPSKSDDDTPLAERLAPRRALIVLDNCEHVTAGVVPFVEGIVAHAPDCRVLTTSQVALGLESELVVPVPLLEVANDVSSEAVHLFRTRARGLSELSDVQLEAIAAICRRLDGLPLAIELAASRTSTLTVPQIEQLLGDRFRLLVGRNRDPRHAAIEAAISWSYELLDPEARRAFRAMSAFRGAFDAELAAAAIGCDLLAAAATIEELVDRSLLTTSSENPPEFRMLESLRAFGIRQLEETEEAAGVWDRLDDAIEAFAQRASLEFSTARHQERLSEFDRRLEDVSAALERCLSNPALGRRELRIAAPLGNYLWYRGRNGQSRRMLTDVLNRTKERADEWMGARANCLHQLGVAAWALNDYDAAESYLRESLALFRRAENPDGIVRALLHLSIVMGHVGRTDESRALVEEAISHESSEAPTPLGLRARMLFALEQVDRMEYDSARAQLLEVLRHSEAAGMAATLNAVRLNLGRLLSLMGEFDLAHECLRQALEHYRREGNQMMLPGAMTFLGYYHLDRGELKQASTSFLNALDLFAETGDRRGNTFVLEGVVRLAGKIGDHERTLRYYGALVRLRCSIHARATLQMRAVRRPWVRKAVRALGWPGAKHYRSGKEDGDPIPELRKWLAQCAME</sequence>
<reference evidence="2 3" key="1">
    <citation type="journal article" date="2014" name="PLoS ONE">
        <title>The first complete genome sequence of the class fimbriimonadia in the phylum armatimonadetes.</title>
        <authorList>
            <person name="Hu Z.Y."/>
            <person name="Wang Y.Z."/>
            <person name="Im W.T."/>
            <person name="Wang S.Y."/>
            <person name="Zhao G.P."/>
            <person name="Zheng H.J."/>
            <person name="Quan Z.X."/>
        </authorList>
    </citation>
    <scope>NUCLEOTIDE SEQUENCE [LARGE SCALE GENOMIC DNA]</scope>
    <source>
        <strain evidence="2">Gsoil 348</strain>
    </source>
</reference>
<dbReference type="Gene3D" id="1.25.40.10">
    <property type="entry name" value="Tetratricopeptide repeat domain"/>
    <property type="match status" value="3"/>
</dbReference>
<dbReference type="InterPro" id="IPR016032">
    <property type="entry name" value="Sig_transdc_resp-reg_C-effctor"/>
</dbReference>
<dbReference type="Pfam" id="PF25872">
    <property type="entry name" value="HTH_77"/>
    <property type="match status" value="1"/>
</dbReference>
<protein>
    <submittedName>
        <fullName evidence="2">Transcriptional activator</fullName>
    </submittedName>
</protein>
<dbReference type="InterPro" id="IPR005158">
    <property type="entry name" value="BTAD"/>
</dbReference>
<dbReference type="PRINTS" id="PR00364">
    <property type="entry name" value="DISEASERSIST"/>
</dbReference>
<dbReference type="InterPro" id="IPR027417">
    <property type="entry name" value="P-loop_NTPase"/>
</dbReference>
<dbReference type="Gene3D" id="3.40.50.300">
    <property type="entry name" value="P-loop containing nucleotide triphosphate hydrolases"/>
    <property type="match status" value="1"/>
</dbReference>
<feature type="domain" description="Bacterial transcriptional activator" evidence="1">
    <location>
        <begin position="107"/>
        <end position="235"/>
    </location>
</feature>
<dbReference type="PANTHER" id="PTHR47691">
    <property type="entry name" value="REGULATOR-RELATED"/>
    <property type="match status" value="1"/>
</dbReference>
<dbReference type="HOGENOM" id="CLU_306248_0_0_0"/>
<dbReference type="Gene3D" id="1.10.10.10">
    <property type="entry name" value="Winged helix-like DNA-binding domain superfamily/Winged helix DNA-binding domain"/>
    <property type="match status" value="1"/>
</dbReference>
<dbReference type="EMBL" id="CP007139">
    <property type="protein sequence ID" value="AIE86076.1"/>
    <property type="molecule type" value="Genomic_DNA"/>
</dbReference>
<dbReference type="KEGG" id="fgi:OP10G_2708"/>
<dbReference type="eggNOG" id="COG3629">
    <property type="taxonomic scope" value="Bacteria"/>
</dbReference>
<dbReference type="OrthoDB" id="9812579at2"/>
<dbReference type="eggNOG" id="COG3903">
    <property type="taxonomic scope" value="Bacteria"/>
</dbReference>
<accession>A0A068NRP4</accession>
<evidence type="ECO:0000313" key="2">
    <source>
        <dbReference type="EMBL" id="AIE86076.1"/>
    </source>
</evidence>
<organism evidence="2 3">
    <name type="scientific">Fimbriimonas ginsengisoli Gsoil 348</name>
    <dbReference type="NCBI Taxonomy" id="661478"/>
    <lineage>
        <taxon>Bacteria</taxon>
        <taxon>Bacillati</taxon>
        <taxon>Armatimonadota</taxon>
        <taxon>Fimbriimonadia</taxon>
        <taxon>Fimbriimonadales</taxon>
        <taxon>Fimbriimonadaceae</taxon>
        <taxon>Fimbriimonas</taxon>
    </lineage>
</organism>
<dbReference type="SMART" id="SM01043">
    <property type="entry name" value="BTAD"/>
    <property type="match status" value="1"/>
</dbReference>
<dbReference type="SUPFAM" id="SSF48452">
    <property type="entry name" value="TPR-like"/>
    <property type="match status" value="3"/>
</dbReference>
<name>A0A068NRP4_FIMGI</name>
<dbReference type="AlphaFoldDB" id="A0A068NRP4"/>
<dbReference type="STRING" id="661478.OP10G_2708"/>
<dbReference type="GO" id="GO:0003677">
    <property type="term" value="F:DNA binding"/>
    <property type="evidence" value="ECO:0007669"/>
    <property type="project" value="InterPro"/>
</dbReference>
<dbReference type="Pfam" id="PF13424">
    <property type="entry name" value="TPR_12"/>
    <property type="match status" value="1"/>
</dbReference>
<dbReference type="GO" id="GO:0043531">
    <property type="term" value="F:ADP binding"/>
    <property type="evidence" value="ECO:0007669"/>
    <property type="project" value="InterPro"/>
</dbReference>
<evidence type="ECO:0000259" key="1">
    <source>
        <dbReference type="SMART" id="SM01043"/>
    </source>
</evidence>
<dbReference type="SUPFAM" id="SSF46894">
    <property type="entry name" value="C-terminal effector domain of the bipartite response regulators"/>
    <property type="match status" value="1"/>
</dbReference>
<dbReference type="Proteomes" id="UP000027982">
    <property type="component" value="Chromosome"/>
</dbReference>
<dbReference type="InterPro" id="IPR036388">
    <property type="entry name" value="WH-like_DNA-bd_sf"/>
</dbReference>